<proteinExistence type="predicted"/>
<accession>A0A1Y5RFU7</accession>
<reference evidence="1 2" key="1">
    <citation type="submission" date="2017-03" db="EMBL/GenBank/DDBJ databases">
        <authorList>
            <person name="Afonso C.L."/>
            <person name="Miller P.J."/>
            <person name="Scott M.A."/>
            <person name="Spackman E."/>
            <person name="Goraichik I."/>
            <person name="Dimitrov K.M."/>
            <person name="Suarez D.L."/>
            <person name="Swayne D.E."/>
        </authorList>
    </citation>
    <scope>NUCLEOTIDE SEQUENCE [LARGE SCALE GENOMIC DNA]</scope>
    <source>
        <strain evidence="1 2">CECT 8287</strain>
    </source>
</reference>
<dbReference type="Proteomes" id="UP000193827">
    <property type="component" value="Unassembled WGS sequence"/>
</dbReference>
<protein>
    <submittedName>
        <fullName evidence="1">Uncharacterized protein</fullName>
    </submittedName>
</protein>
<organism evidence="1 2">
    <name type="scientific">Roseovarius litorisediminis</name>
    <dbReference type="NCBI Taxonomy" id="1312363"/>
    <lineage>
        <taxon>Bacteria</taxon>
        <taxon>Pseudomonadati</taxon>
        <taxon>Pseudomonadota</taxon>
        <taxon>Alphaproteobacteria</taxon>
        <taxon>Rhodobacterales</taxon>
        <taxon>Roseobacteraceae</taxon>
        <taxon>Roseovarius</taxon>
    </lineage>
</organism>
<keyword evidence="2" id="KW-1185">Reference proteome</keyword>
<sequence length="50" mass="5934">MSDYRKPRQNLSCEQQPVHTNGLFFLFRCIVREGRFFHFGSVCDVKVKVI</sequence>
<name>A0A1Y5RFU7_9RHOB</name>
<dbReference type="AlphaFoldDB" id="A0A1Y5RFU7"/>
<evidence type="ECO:0000313" key="2">
    <source>
        <dbReference type="Proteomes" id="UP000193827"/>
    </source>
</evidence>
<evidence type="ECO:0000313" key="1">
    <source>
        <dbReference type="EMBL" id="SLN15259.1"/>
    </source>
</evidence>
<dbReference type="EMBL" id="FWFL01000001">
    <property type="protein sequence ID" value="SLN15259.1"/>
    <property type="molecule type" value="Genomic_DNA"/>
</dbReference>
<gene>
    <name evidence="1" type="ORF">PEL8287_00642</name>
</gene>